<dbReference type="GO" id="GO:0008168">
    <property type="term" value="F:methyltransferase activity"/>
    <property type="evidence" value="ECO:0007669"/>
    <property type="project" value="UniProtKB-UniRule"/>
</dbReference>
<name>A0A1X0DPW1_MYCHE</name>
<dbReference type="EMBL" id="MVHR01000011">
    <property type="protein sequence ID" value="ORA74428.1"/>
    <property type="molecule type" value="Genomic_DNA"/>
</dbReference>
<dbReference type="InterPro" id="IPR011610">
    <property type="entry name" value="SAM_mthyl_Trfase_ML2640-like"/>
</dbReference>
<sequence length="299" mass="31991">MARTDDDAWDLASGVGSTATWVAAGRALATKQPDPLINDPYADALVKAVGLDFCNRMADGALDFGADPRLDKRRICERIAVRTRFFDDFFIEAGGAGIRQAVIVASGLDTRAYRLDWAAGTVVFEIDQPQVIEFKTATLADLGAAPTAERRTVSVDLRGDWPEALRANGFDPARPAAWIAEGLLMYLPPDAQDRLLDSIAALSAPGSRLATDDIDAAVMSGDWARQLAERSRRAGSDIDATGLFYSGERTSARDYLSAHGWRVSVLSIADAYAANGFAPPDHELAAVAGPGYLTAMLGR</sequence>
<comment type="caution">
    <text evidence="7">The sequence shown here is derived from an EMBL/GenBank/DDBJ whole genome shotgun (WGS) entry which is preliminary data.</text>
</comment>
<dbReference type="RefSeq" id="WP_083073916.1">
    <property type="nucleotide sequence ID" value="NZ_AP022615.1"/>
</dbReference>
<comment type="function">
    <text evidence="1 6">Exhibits S-adenosyl-L-methionine-dependent methyltransferase activity.</text>
</comment>
<dbReference type="OrthoDB" id="9806164at2"/>
<evidence type="ECO:0000256" key="2">
    <source>
        <dbReference type="ARBA" id="ARBA00008138"/>
    </source>
</evidence>
<dbReference type="InterPro" id="IPR029063">
    <property type="entry name" value="SAM-dependent_MTases_sf"/>
</dbReference>
<gene>
    <name evidence="7" type="ORF">BST25_10160</name>
</gene>
<evidence type="ECO:0000256" key="3">
    <source>
        <dbReference type="ARBA" id="ARBA00022603"/>
    </source>
</evidence>
<dbReference type="InterPro" id="IPR007213">
    <property type="entry name" value="Ppm1/Ppm2/Tcmp"/>
</dbReference>
<dbReference type="Pfam" id="PF04072">
    <property type="entry name" value="LCM"/>
    <property type="match status" value="1"/>
</dbReference>
<evidence type="ECO:0000256" key="5">
    <source>
        <dbReference type="ARBA" id="ARBA00022691"/>
    </source>
</evidence>
<dbReference type="Gene3D" id="3.40.50.150">
    <property type="entry name" value="Vaccinia Virus protein VP39"/>
    <property type="match status" value="1"/>
</dbReference>
<keyword evidence="4 7" id="KW-0808">Transferase</keyword>
<evidence type="ECO:0000313" key="7">
    <source>
        <dbReference type="EMBL" id="ORA74428.1"/>
    </source>
</evidence>
<reference evidence="7 8" key="1">
    <citation type="submission" date="2017-02" db="EMBL/GenBank/DDBJ databases">
        <title>The new phylogeny of genus Mycobacterium.</title>
        <authorList>
            <person name="Tortoli E."/>
            <person name="Trovato A."/>
            <person name="Cirillo D.M."/>
        </authorList>
    </citation>
    <scope>NUCLEOTIDE SEQUENCE [LARGE SCALE GENOMIC DNA]</scope>
    <source>
        <strain evidence="7 8">DSM 44471</strain>
    </source>
</reference>
<proteinExistence type="inferred from homology"/>
<evidence type="ECO:0000256" key="4">
    <source>
        <dbReference type="ARBA" id="ARBA00022679"/>
    </source>
</evidence>
<dbReference type="PANTHER" id="PTHR43619:SF2">
    <property type="entry name" value="S-ADENOSYL-L-METHIONINE-DEPENDENT METHYLTRANSFERASES SUPERFAMILY PROTEIN"/>
    <property type="match status" value="1"/>
</dbReference>
<dbReference type="GO" id="GO:0032259">
    <property type="term" value="P:methylation"/>
    <property type="evidence" value="ECO:0007669"/>
    <property type="project" value="UniProtKB-KW"/>
</dbReference>
<dbReference type="Proteomes" id="UP000192566">
    <property type="component" value="Unassembled WGS sequence"/>
</dbReference>
<protein>
    <recommendedName>
        <fullName evidence="6">S-adenosyl-L-methionine-dependent methyltransferase</fullName>
        <ecNumber evidence="6">2.1.1.-</ecNumber>
    </recommendedName>
</protein>
<keyword evidence="8" id="KW-1185">Reference proteome</keyword>
<evidence type="ECO:0000313" key="8">
    <source>
        <dbReference type="Proteomes" id="UP000192566"/>
    </source>
</evidence>
<dbReference type="AlphaFoldDB" id="A0A1X0DPW1"/>
<accession>A0A1X0DPW1</accession>
<comment type="similarity">
    <text evidence="2 6">Belongs to the UPF0677 family.</text>
</comment>
<dbReference type="EC" id="2.1.1.-" evidence="6"/>
<evidence type="ECO:0000256" key="6">
    <source>
        <dbReference type="RuleBase" id="RU362030"/>
    </source>
</evidence>
<dbReference type="PANTHER" id="PTHR43619">
    <property type="entry name" value="S-ADENOSYL-L-METHIONINE-DEPENDENT METHYLTRANSFERASE YKTD-RELATED"/>
    <property type="match status" value="1"/>
</dbReference>
<keyword evidence="5 6" id="KW-0949">S-adenosyl-L-methionine</keyword>
<dbReference type="STRING" id="53376.BST25_10160"/>
<organism evidence="7 8">
    <name type="scientific">Mycobacterium heidelbergense</name>
    <dbReference type="NCBI Taxonomy" id="53376"/>
    <lineage>
        <taxon>Bacteria</taxon>
        <taxon>Bacillati</taxon>
        <taxon>Actinomycetota</taxon>
        <taxon>Actinomycetes</taxon>
        <taxon>Mycobacteriales</taxon>
        <taxon>Mycobacteriaceae</taxon>
        <taxon>Mycobacterium</taxon>
        <taxon>Mycobacterium simiae complex</taxon>
    </lineage>
</organism>
<keyword evidence="3 6" id="KW-0489">Methyltransferase</keyword>
<evidence type="ECO:0000256" key="1">
    <source>
        <dbReference type="ARBA" id="ARBA00003907"/>
    </source>
</evidence>
<dbReference type="NCBIfam" id="TIGR00027">
    <property type="entry name" value="mthyl_TIGR00027"/>
    <property type="match status" value="1"/>
</dbReference>
<dbReference type="SUPFAM" id="SSF53335">
    <property type="entry name" value="S-adenosyl-L-methionine-dependent methyltransferases"/>
    <property type="match status" value="1"/>
</dbReference>